<dbReference type="RefSeq" id="WP_138075335.1">
    <property type="nucleotide sequence ID" value="NZ_VAJM01000001.1"/>
</dbReference>
<proteinExistence type="predicted"/>
<organism evidence="1 2">
    <name type="scientific">Hymenobacter jeollabukensis</name>
    <dbReference type="NCBI Taxonomy" id="2025313"/>
    <lineage>
        <taxon>Bacteria</taxon>
        <taxon>Pseudomonadati</taxon>
        <taxon>Bacteroidota</taxon>
        <taxon>Cytophagia</taxon>
        <taxon>Cytophagales</taxon>
        <taxon>Hymenobacteraceae</taxon>
        <taxon>Hymenobacter</taxon>
    </lineage>
</organism>
<dbReference type="PANTHER" id="PTHR38479">
    <property type="entry name" value="LMO0824 PROTEIN"/>
    <property type="match status" value="1"/>
</dbReference>
<dbReference type="OrthoDB" id="2210247at2"/>
<dbReference type="InterPro" id="IPR009351">
    <property type="entry name" value="AlkZ-like"/>
</dbReference>
<keyword evidence="1" id="KW-0238">DNA-binding</keyword>
<dbReference type="GO" id="GO:0003677">
    <property type="term" value="F:DNA binding"/>
    <property type="evidence" value="ECO:0007669"/>
    <property type="project" value="UniProtKB-KW"/>
</dbReference>
<comment type="caution">
    <text evidence="1">The sequence shown here is derived from an EMBL/GenBank/DDBJ whole genome shotgun (WGS) entry which is preliminary data.</text>
</comment>
<accession>A0A5R8WYI7</accession>
<dbReference type="AlphaFoldDB" id="A0A5R8WYI7"/>
<name>A0A5R8WYI7_9BACT</name>
<dbReference type="EMBL" id="VAJM01000001">
    <property type="protein sequence ID" value="TLM97093.1"/>
    <property type="molecule type" value="Genomic_DNA"/>
</dbReference>
<sequence length="347" mass="37692">MSPAELLRLRLLHQQLRAPTCAEPADMPAHFGAMQAQDYAQSLWAVGVRLPGNPAPAVEQALTSGRLVRTWLLRGTLHLAAAADVRWLLTLLAPRLIAGSAAVYRARELDAETISRSLRVLEQALSGQPPQPRRALAAALQQAGIRTDEQRLYSLLHRAVLAQLISPAGRQGAEPTYALADDWLPPCVPFTGPEAVAELVRRYFQSHGPATLADFAGWAGLPLGLARQGLEAVRPGLVSVEAEGQTYWLPEPPAAEAPGPAAYLLPGFDEYLLAYKNRELLLDPARTRQVLTVNGIFRPIIVVDGRVVGTWRWAGERVELAPFGALPAQAAAPLAEAEQRLARFWQP</sequence>
<dbReference type="Pfam" id="PF06224">
    <property type="entry name" value="AlkZ-like"/>
    <property type="match status" value="1"/>
</dbReference>
<reference evidence="1 2" key="1">
    <citation type="submission" date="2019-05" db="EMBL/GenBank/DDBJ databases">
        <title>Hymenobacter edaphi sp. nov., isolated from abandoned arsenic-contaminated farmland soil.</title>
        <authorList>
            <person name="Nie L."/>
        </authorList>
    </citation>
    <scope>NUCLEOTIDE SEQUENCE [LARGE SCALE GENOMIC DNA]</scope>
    <source>
        <strain evidence="1 2">1-3-3-8</strain>
    </source>
</reference>
<gene>
    <name evidence="1" type="ORF">FDY95_03625</name>
</gene>
<evidence type="ECO:0000313" key="1">
    <source>
        <dbReference type="EMBL" id="TLM97093.1"/>
    </source>
</evidence>
<dbReference type="PANTHER" id="PTHR38479:SF2">
    <property type="entry name" value="WINGED HELIX DNA-BINDING DOMAIN-CONTAINING PROTEIN"/>
    <property type="match status" value="1"/>
</dbReference>
<dbReference type="Proteomes" id="UP000305517">
    <property type="component" value="Unassembled WGS sequence"/>
</dbReference>
<evidence type="ECO:0000313" key="2">
    <source>
        <dbReference type="Proteomes" id="UP000305517"/>
    </source>
</evidence>
<protein>
    <submittedName>
        <fullName evidence="1">Winged helix DNA-binding domain-containing protein</fullName>
    </submittedName>
</protein>
<keyword evidence="2" id="KW-1185">Reference proteome</keyword>